<feature type="domain" description="Alpha/beta hydrolase fold-3" evidence="2">
    <location>
        <begin position="87"/>
        <end position="293"/>
    </location>
</feature>
<gene>
    <name evidence="3" type="ORF">SMF913_25190</name>
</gene>
<comment type="caution">
    <text evidence="3">The sequence shown here is derived from an EMBL/GenBank/DDBJ whole genome shotgun (WGS) entry which is preliminary data.</text>
</comment>
<accession>A0A2J7YNX3</accession>
<dbReference type="Proteomes" id="UP000236520">
    <property type="component" value="Unassembled WGS sequence"/>
</dbReference>
<dbReference type="PANTHER" id="PTHR48081">
    <property type="entry name" value="AB HYDROLASE SUPERFAMILY PROTEIN C4A8.06C"/>
    <property type="match status" value="1"/>
</dbReference>
<dbReference type="GO" id="GO:0016787">
    <property type="term" value="F:hydrolase activity"/>
    <property type="evidence" value="ECO:0007669"/>
    <property type="project" value="UniProtKB-KW"/>
</dbReference>
<dbReference type="Gene3D" id="3.40.50.1820">
    <property type="entry name" value="alpha/beta hydrolase"/>
    <property type="match status" value="1"/>
</dbReference>
<name>A0A2J7YNX3_STRMQ</name>
<dbReference type="InterPro" id="IPR050300">
    <property type="entry name" value="GDXG_lipolytic_enzyme"/>
</dbReference>
<proteinExistence type="predicted"/>
<keyword evidence="4" id="KW-1185">Reference proteome</keyword>
<reference evidence="3 4" key="1">
    <citation type="submission" date="2015-09" db="EMBL/GenBank/DDBJ databases">
        <title>Genome sequence, genome mining and natural product profiling of a biocontrol bacterium Streptomyces malaysiensis F913.</title>
        <authorList>
            <person name="Xu Y."/>
            <person name="Wei J."/>
            <person name="Xie J."/>
            <person name="Li T."/>
            <person name="Zhou Z."/>
        </authorList>
    </citation>
    <scope>NUCLEOTIDE SEQUENCE [LARGE SCALE GENOMIC DNA]</scope>
    <source>
        <strain evidence="3 4">F913</strain>
    </source>
</reference>
<keyword evidence="1" id="KW-0378">Hydrolase</keyword>
<dbReference type="Pfam" id="PF07859">
    <property type="entry name" value="Abhydrolase_3"/>
    <property type="match status" value="1"/>
</dbReference>
<dbReference type="PROSITE" id="PS00122">
    <property type="entry name" value="CARBOXYLESTERASE_B_1"/>
    <property type="match status" value="1"/>
</dbReference>
<dbReference type="SUPFAM" id="SSF53474">
    <property type="entry name" value="alpha/beta-Hydrolases"/>
    <property type="match status" value="1"/>
</dbReference>
<evidence type="ECO:0000256" key="1">
    <source>
        <dbReference type="ARBA" id="ARBA00022801"/>
    </source>
</evidence>
<dbReference type="InterPro" id="IPR013094">
    <property type="entry name" value="AB_hydrolase_3"/>
</dbReference>
<dbReference type="PANTHER" id="PTHR48081:SF8">
    <property type="entry name" value="ALPHA_BETA HYDROLASE FOLD-3 DOMAIN-CONTAINING PROTEIN-RELATED"/>
    <property type="match status" value="1"/>
</dbReference>
<evidence type="ECO:0000259" key="2">
    <source>
        <dbReference type="Pfam" id="PF07859"/>
    </source>
</evidence>
<evidence type="ECO:0000313" key="4">
    <source>
        <dbReference type="Proteomes" id="UP000236520"/>
    </source>
</evidence>
<evidence type="ECO:0000313" key="3">
    <source>
        <dbReference type="EMBL" id="PNG89725.1"/>
    </source>
</evidence>
<dbReference type="InterPro" id="IPR019826">
    <property type="entry name" value="Carboxylesterase_B_AS"/>
</dbReference>
<dbReference type="RefSeq" id="WP_100804574.1">
    <property type="nucleotide sequence ID" value="NZ_BAAAHF010000038.1"/>
</dbReference>
<dbReference type="InterPro" id="IPR029058">
    <property type="entry name" value="AB_hydrolase_fold"/>
</dbReference>
<dbReference type="EMBL" id="LJIW01000002">
    <property type="protein sequence ID" value="PNG89725.1"/>
    <property type="molecule type" value="Genomic_DNA"/>
</dbReference>
<organism evidence="3 4">
    <name type="scientific">Streptomyces malaysiensis</name>
    <dbReference type="NCBI Taxonomy" id="92644"/>
    <lineage>
        <taxon>Bacteria</taxon>
        <taxon>Bacillati</taxon>
        <taxon>Actinomycetota</taxon>
        <taxon>Actinomycetes</taxon>
        <taxon>Kitasatosporales</taxon>
        <taxon>Streptomycetaceae</taxon>
        <taxon>Streptomyces</taxon>
        <taxon>Streptomyces violaceusniger group</taxon>
    </lineage>
</organism>
<dbReference type="AlphaFoldDB" id="A0A2J7YNX3"/>
<protein>
    <recommendedName>
        <fullName evidence="2">Alpha/beta hydrolase fold-3 domain-containing protein</fullName>
    </recommendedName>
</protein>
<sequence>MTTHPPIDPELAPVLAVVQQHVSSTVTPGDIGALRANPAFAVLDEELTRDGTVELREFSAPGPAGAPEVPMLVLRPAGLAPEAPVIYYMHGGGMIIGNNRTGLGNVLDWAVDNGAVVVSVDYRLAPEHPDPAPIEDCYAGLLWLHQHTAEFGGDAGRVVVAGTSAGGGLAAGVALLARDRGGPGLLAQMLMCPMLDDRLLTPSSRELEGEGIWDATSNETGWNALLGARRGGDDVSVYAAPARATDLAGLPTAFVDVGSVETFRDEAVDYAARLVQAGVQCELHLWPGGFHGFDAMAPQAALSRTASATRAAWMRRLLGRTNGE</sequence>